<protein>
    <submittedName>
        <fullName evidence="1">Uncharacterized protein</fullName>
    </submittedName>
</protein>
<name>A0ACB8QW55_9AGAM</name>
<proteinExistence type="predicted"/>
<comment type="caution">
    <text evidence="1">The sequence shown here is derived from an EMBL/GenBank/DDBJ whole genome shotgun (WGS) entry which is preliminary data.</text>
</comment>
<evidence type="ECO:0000313" key="2">
    <source>
        <dbReference type="Proteomes" id="UP000814128"/>
    </source>
</evidence>
<evidence type="ECO:0000313" key="1">
    <source>
        <dbReference type="EMBL" id="KAI0036101.1"/>
    </source>
</evidence>
<accession>A0ACB8QW55</accession>
<dbReference type="Proteomes" id="UP000814128">
    <property type="component" value="Unassembled WGS sequence"/>
</dbReference>
<organism evidence="1 2">
    <name type="scientific">Vararia minispora EC-137</name>
    <dbReference type="NCBI Taxonomy" id="1314806"/>
    <lineage>
        <taxon>Eukaryota</taxon>
        <taxon>Fungi</taxon>
        <taxon>Dikarya</taxon>
        <taxon>Basidiomycota</taxon>
        <taxon>Agaricomycotina</taxon>
        <taxon>Agaricomycetes</taxon>
        <taxon>Russulales</taxon>
        <taxon>Lachnocladiaceae</taxon>
        <taxon>Vararia</taxon>
    </lineage>
</organism>
<reference evidence="1" key="2">
    <citation type="journal article" date="2022" name="New Phytol.">
        <title>Evolutionary transition to the ectomycorrhizal habit in the genomes of a hyperdiverse lineage of mushroom-forming fungi.</title>
        <authorList>
            <person name="Looney B."/>
            <person name="Miyauchi S."/>
            <person name="Morin E."/>
            <person name="Drula E."/>
            <person name="Courty P.E."/>
            <person name="Kohler A."/>
            <person name="Kuo A."/>
            <person name="LaButti K."/>
            <person name="Pangilinan J."/>
            <person name="Lipzen A."/>
            <person name="Riley R."/>
            <person name="Andreopoulos W."/>
            <person name="He G."/>
            <person name="Johnson J."/>
            <person name="Nolan M."/>
            <person name="Tritt A."/>
            <person name="Barry K.W."/>
            <person name="Grigoriev I.V."/>
            <person name="Nagy L.G."/>
            <person name="Hibbett D."/>
            <person name="Henrissat B."/>
            <person name="Matheny P.B."/>
            <person name="Labbe J."/>
            <person name="Martin F.M."/>
        </authorList>
    </citation>
    <scope>NUCLEOTIDE SEQUENCE</scope>
    <source>
        <strain evidence="1">EC-137</strain>
    </source>
</reference>
<sequence>MPTRRRHSWDGGNLPLVAPVGEVEPTSPSSCEETVTPNTPPLTPPLGYPPPPVGSPGQRRRSRRPNVDRSSTSKQQQLSRGNSSQFDGNAGKSAPGQAGHSRGPRMNGRQQDWPAFGYSWSLNYPPPAYIPPAPFPAPPLAPVHSPFYQHQSLAYGQHPAFVYPTTYNNPPVFGRQSQGHVPAPVGAATGRWPSYVHFPGMPGGNAPFPHNTGRWNPGQGSWQPHYGPYQG</sequence>
<dbReference type="EMBL" id="MU273475">
    <property type="protein sequence ID" value="KAI0036101.1"/>
    <property type="molecule type" value="Genomic_DNA"/>
</dbReference>
<reference evidence="1" key="1">
    <citation type="submission" date="2021-02" db="EMBL/GenBank/DDBJ databases">
        <authorList>
            <consortium name="DOE Joint Genome Institute"/>
            <person name="Ahrendt S."/>
            <person name="Looney B.P."/>
            <person name="Miyauchi S."/>
            <person name="Morin E."/>
            <person name="Drula E."/>
            <person name="Courty P.E."/>
            <person name="Chicoki N."/>
            <person name="Fauchery L."/>
            <person name="Kohler A."/>
            <person name="Kuo A."/>
            <person name="Labutti K."/>
            <person name="Pangilinan J."/>
            <person name="Lipzen A."/>
            <person name="Riley R."/>
            <person name="Andreopoulos W."/>
            <person name="He G."/>
            <person name="Johnson J."/>
            <person name="Barry K.W."/>
            <person name="Grigoriev I.V."/>
            <person name="Nagy L."/>
            <person name="Hibbett D."/>
            <person name="Henrissat B."/>
            <person name="Matheny P.B."/>
            <person name="Labbe J."/>
            <person name="Martin F."/>
        </authorList>
    </citation>
    <scope>NUCLEOTIDE SEQUENCE</scope>
    <source>
        <strain evidence="1">EC-137</strain>
    </source>
</reference>
<keyword evidence="2" id="KW-1185">Reference proteome</keyword>
<gene>
    <name evidence="1" type="ORF">K488DRAFT_82368</name>
</gene>